<dbReference type="GO" id="GO:0006633">
    <property type="term" value="P:fatty acid biosynthetic process"/>
    <property type="evidence" value="ECO:0007669"/>
    <property type="project" value="InterPro"/>
</dbReference>
<dbReference type="SUPFAM" id="SSF53901">
    <property type="entry name" value="Thiolase-like"/>
    <property type="match status" value="2"/>
</dbReference>
<dbReference type="Gene3D" id="3.40.47.10">
    <property type="match status" value="1"/>
</dbReference>
<reference evidence="7 8" key="1">
    <citation type="journal article" date="2024" name="Nat. Commun.">
        <title>Phylogenomics reveals the evolutionary origins of lichenization in chlorophyte algae.</title>
        <authorList>
            <person name="Puginier C."/>
            <person name="Libourel C."/>
            <person name="Otte J."/>
            <person name="Skaloud P."/>
            <person name="Haon M."/>
            <person name="Grisel S."/>
            <person name="Petersen M."/>
            <person name="Berrin J.G."/>
            <person name="Delaux P.M."/>
            <person name="Dal Grande F."/>
            <person name="Keller J."/>
        </authorList>
    </citation>
    <scope>NUCLEOTIDE SEQUENCE [LARGE SCALE GENOMIC DNA]</scope>
    <source>
        <strain evidence="7 8">SAG 245.80</strain>
    </source>
</reference>
<organism evidence="7 8">
    <name type="scientific">Elliptochloris bilobata</name>
    <dbReference type="NCBI Taxonomy" id="381761"/>
    <lineage>
        <taxon>Eukaryota</taxon>
        <taxon>Viridiplantae</taxon>
        <taxon>Chlorophyta</taxon>
        <taxon>core chlorophytes</taxon>
        <taxon>Trebouxiophyceae</taxon>
        <taxon>Trebouxiophyceae incertae sedis</taxon>
        <taxon>Elliptochloris clade</taxon>
        <taxon>Elliptochloris</taxon>
    </lineage>
</organism>
<dbReference type="EMBL" id="JALJOU010000029">
    <property type="protein sequence ID" value="KAK9835216.1"/>
    <property type="molecule type" value="Genomic_DNA"/>
</dbReference>
<dbReference type="EC" id="2.3.1.-" evidence="3"/>
<evidence type="ECO:0000256" key="3">
    <source>
        <dbReference type="PIRNR" id="PIRNR036417"/>
    </source>
</evidence>
<evidence type="ECO:0000259" key="5">
    <source>
        <dbReference type="Pfam" id="PF08392"/>
    </source>
</evidence>
<keyword evidence="8" id="KW-1185">Reference proteome</keyword>
<dbReference type="Proteomes" id="UP001445335">
    <property type="component" value="Unassembled WGS sequence"/>
</dbReference>
<comment type="caution">
    <text evidence="7">The sequence shown here is derived from an EMBL/GenBank/DDBJ whole genome shotgun (WGS) entry which is preliminary data.</text>
</comment>
<evidence type="ECO:0000256" key="2">
    <source>
        <dbReference type="ARBA" id="ARBA00022679"/>
    </source>
</evidence>
<dbReference type="CDD" id="cd00831">
    <property type="entry name" value="CHS_like"/>
    <property type="match status" value="1"/>
</dbReference>
<feature type="domain" description="FAE" evidence="5">
    <location>
        <begin position="90"/>
        <end position="380"/>
    </location>
</feature>
<dbReference type="GO" id="GO:0016747">
    <property type="term" value="F:acyltransferase activity, transferring groups other than amino-acyl groups"/>
    <property type="evidence" value="ECO:0007669"/>
    <property type="project" value="InterPro"/>
</dbReference>
<evidence type="ECO:0000256" key="4">
    <source>
        <dbReference type="SAM" id="Phobius"/>
    </source>
</evidence>
<dbReference type="PANTHER" id="PTHR31561">
    <property type="entry name" value="3-KETOACYL-COA SYNTHASE"/>
    <property type="match status" value="1"/>
</dbReference>
<accession>A0AAW1RN93</accession>
<dbReference type="InterPro" id="IPR016039">
    <property type="entry name" value="Thiolase-like"/>
</dbReference>
<protein>
    <recommendedName>
        <fullName evidence="3">3-ketoacyl-CoA synthase</fullName>
        <ecNumber evidence="3">2.3.1.-</ecNumber>
    </recommendedName>
</protein>
<dbReference type="InterPro" id="IPR013747">
    <property type="entry name" value="ACP_syn_III_C"/>
</dbReference>
<feature type="domain" description="Beta-ketoacyl-[acyl-carrier-protein] synthase III C-terminal" evidence="6">
    <location>
        <begin position="399"/>
        <end position="478"/>
    </location>
</feature>
<comment type="pathway">
    <text evidence="3">Lipid metabolism; fatty acid biosynthesis.</text>
</comment>
<evidence type="ECO:0000256" key="1">
    <source>
        <dbReference type="ARBA" id="ARBA00005531"/>
    </source>
</evidence>
<dbReference type="Pfam" id="PF08541">
    <property type="entry name" value="ACP_syn_III_C"/>
    <property type="match status" value="1"/>
</dbReference>
<comment type="similarity">
    <text evidence="1 3">Belongs to the thiolase-like superfamily. Chalcone/stilbene synthases family.</text>
</comment>
<dbReference type="Pfam" id="PF08392">
    <property type="entry name" value="FAE1_CUT1_RppA"/>
    <property type="match status" value="1"/>
</dbReference>
<dbReference type="InterPro" id="IPR013601">
    <property type="entry name" value="FAE1_typ3_polyketide_synth"/>
</dbReference>
<dbReference type="AlphaFoldDB" id="A0AAW1RN93"/>
<evidence type="ECO:0000313" key="7">
    <source>
        <dbReference type="EMBL" id="KAK9835216.1"/>
    </source>
</evidence>
<keyword evidence="2 3" id="KW-0808">Transferase</keyword>
<sequence>MTGGTQFLRYSKAAFHLVCSYAGVLLVVPLASVMARRAIAFQEAGGVDELLQMVQQWRESSGSPWVAVGVAAAALMALQVMLAALYYLIMRRRSEICLVDFYSYRPPDRMNCIPKLLIQGAKRSNLYTERSLEFMENVIRISGIGEPQGFLPDEFQEGVYREMVHSIANKRAETELALFTCVQKVLDKTGLKAKDVDALITNCCTFNPVPSLSAAVVNHFKMKQSVKTYHIGGMGCAASVIAMDLAQELLKNHPNWRVVIAGSDNCLETVYYGNQRNMLITNCLFRLGGVAAVLSNHPADRKIAKYRLDHLVRTHLGADDAAYNCVIQKDDEEGKIGTKIGREVMETAGKALKANITAIGPLVLPLSEKLIFVGNLFARKVLGLKSIKPYTPDFKTAFEHFCIHPGGKTVIEGVGSQLGLRPSQLLPMLRPFERYGNTSSSSTWYAWSFVETCQGVKRGQRLWQLSFGSGFKCASAAWTALRDCDEQHDAWTETPSC</sequence>
<dbReference type="InterPro" id="IPR012392">
    <property type="entry name" value="3-ktacl-CoA_syn"/>
</dbReference>
<dbReference type="PIRSF" id="PIRSF036417">
    <property type="entry name" value="3-ktacl-CoA_syn"/>
    <property type="match status" value="1"/>
</dbReference>
<dbReference type="GO" id="GO:0016020">
    <property type="term" value="C:membrane"/>
    <property type="evidence" value="ECO:0007669"/>
    <property type="project" value="InterPro"/>
</dbReference>
<evidence type="ECO:0000313" key="8">
    <source>
        <dbReference type="Proteomes" id="UP001445335"/>
    </source>
</evidence>
<name>A0AAW1RN93_9CHLO</name>
<keyword evidence="3" id="KW-0012">Acyltransferase</keyword>
<proteinExistence type="inferred from homology"/>
<keyword evidence="4" id="KW-1133">Transmembrane helix</keyword>
<keyword evidence="4" id="KW-0812">Transmembrane</keyword>
<keyword evidence="4" id="KW-0472">Membrane</keyword>
<feature type="transmembrane region" description="Helical" evidence="4">
    <location>
        <begin position="64"/>
        <end position="89"/>
    </location>
</feature>
<gene>
    <name evidence="7" type="ORF">WJX81_006372</name>
</gene>
<evidence type="ECO:0000259" key="6">
    <source>
        <dbReference type="Pfam" id="PF08541"/>
    </source>
</evidence>